<dbReference type="EMBL" id="JBHLWI010000002">
    <property type="protein sequence ID" value="MFC0261298.1"/>
    <property type="molecule type" value="Genomic_DNA"/>
</dbReference>
<accession>A0ABV6FN50</accession>
<keyword evidence="2" id="KW-1185">Reference proteome</keyword>
<evidence type="ECO:0000313" key="2">
    <source>
        <dbReference type="Proteomes" id="UP001589797"/>
    </source>
</evidence>
<sequence length="52" mass="6068">MIDNDRFKNQYLAKINVDGGSGWNNFEEIFSRFSRELAKDLSDKGFILRPTL</sequence>
<name>A0ABV6FN50_9BACT</name>
<protein>
    <submittedName>
        <fullName evidence="1">Uncharacterized protein</fullName>
    </submittedName>
</protein>
<proteinExistence type="predicted"/>
<dbReference type="RefSeq" id="WP_382385752.1">
    <property type="nucleotide sequence ID" value="NZ_JBHLWI010000002.1"/>
</dbReference>
<comment type="caution">
    <text evidence="1">The sequence shown here is derived from an EMBL/GenBank/DDBJ whole genome shotgun (WGS) entry which is preliminary data.</text>
</comment>
<dbReference type="Proteomes" id="UP001589797">
    <property type="component" value="Unassembled WGS sequence"/>
</dbReference>
<reference evidence="1 2" key="1">
    <citation type="submission" date="2024-09" db="EMBL/GenBank/DDBJ databases">
        <authorList>
            <person name="Sun Q."/>
            <person name="Mori K."/>
        </authorList>
    </citation>
    <scope>NUCLEOTIDE SEQUENCE [LARGE SCALE GENOMIC DNA]</scope>
    <source>
        <strain evidence="1 2">CCM 7650</strain>
    </source>
</reference>
<organism evidence="1 2">
    <name type="scientific">Fontibacter flavus</name>
    <dbReference type="NCBI Taxonomy" id="654838"/>
    <lineage>
        <taxon>Bacteria</taxon>
        <taxon>Pseudomonadati</taxon>
        <taxon>Bacteroidota</taxon>
        <taxon>Cytophagia</taxon>
        <taxon>Cytophagales</taxon>
        <taxon>Cyclobacteriaceae</taxon>
        <taxon>Fontibacter</taxon>
    </lineage>
</organism>
<evidence type="ECO:0000313" key="1">
    <source>
        <dbReference type="EMBL" id="MFC0261298.1"/>
    </source>
</evidence>
<gene>
    <name evidence="1" type="ORF">ACFFIP_01290</name>
</gene>